<proteinExistence type="predicted"/>
<protein>
    <submittedName>
        <fullName evidence="2">DUF3810 family protein</fullName>
    </submittedName>
</protein>
<dbReference type="RefSeq" id="WP_171623614.1">
    <property type="nucleotide sequence ID" value="NZ_JABFOQ010000028.1"/>
</dbReference>
<keyword evidence="1" id="KW-0812">Transmembrane</keyword>
<evidence type="ECO:0000313" key="3">
    <source>
        <dbReference type="Proteomes" id="UP000580344"/>
    </source>
</evidence>
<keyword evidence="3" id="KW-1185">Reference proteome</keyword>
<keyword evidence="1" id="KW-0472">Membrane</keyword>
<dbReference type="Proteomes" id="UP000580344">
    <property type="component" value="Unassembled WGS sequence"/>
</dbReference>
<evidence type="ECO:0000256" key="1">
    <source>
        <dbReference type="SAM" id="Phobius"/>
    </source>
</evidence>
<feature type="transmembrane region" description="Helical" evidence="1">
    <location>
        <begin position="91"/>
        <end position="113"/>
    </location>
</feature>
<keyword evidence="1" id="KW-1133">Transmembrane helix</keyword>
<reference evidence="2 3" key="1">
    <citation type="submission" date="2020-05" db="EMBL/GenBank/DDBJ databases">
        <title>Tigecycline resistant gene in Empedobacter stercoris.</title>
        <authorList>
            <person name="Chen Y."/>
            <person name="Cheng Y."/>
            <person name="Zhou K."/>
        </authorList>
    </citation>
    <scope>NUCLEOTIDE SEQUENCE [LARGE SCALE GENOMIC DNA]</scope>
    <source>
        <strain evidence="2 3">ES202</strain>
    </source>
</reference>
<name>A0ABX1WP74_9FLAO</name>
<comment type="caution">
    <text evidence="2">The sequence shown here is derived from an EMBL/GenBank/DDBJ whole genome shotgun (WGS) entry which is preliminary data.</text>
</comment>
<dbReference type="InterPro" id="IPR024294">
    <property type="entry name" value="DUF3810"/>
</dbReference>
<accession>A0ABX1WP74</accession>
<evidence type="ECO:0000313" key="2">
    <source>
        <dbReference type="EMBL" id="NOJ76322.1"/>
    </source>
</evidence>
<sequence length="370" mass="43867">MQKKLNKTIISFLVLIAQIILFSVLFLSDNFIDFIVQRITFPLSAFVAKMTNSVQLPLGEIFYLMIGILGFFLIFRVIRSFFYKNRETSKSIYHLLIFVNSFYFIYIFAWGVMYKKDTLTFHQKEIAIQPKILKEMYCIELDKAIIARNKIEHNDSTTTIQFKSNLNDYNEEFYSLQSSIKDLKWLKNYRLLENVHFKLSWISKMQNYMGILGYYNPFTVEANLNRYNTNLKQPATLFHEYGHQMGFASESEANFLAYYLGSKSKNPEINYSIYYKSIYTLLGAIYKSDPYFVKMELNNMYPKIKLDRQAELNHYLKYEGKASDTFSELNNQFLKANNQEGTISYNKYVELIYILYQTKKRNQYTLPPKS</sequence>
<gene>
    <name evidence="2" type="ORF">HMH06_10850</name>
</gene>
<feature type="transmembrane region" description="Helical" evidence="1">
    <location>
        <begin position="61"/>
        <end position="79"/>
    </location>
</feature>
<dbReference type="EMBL" id="JABFOQ010000028">
    <property type="protein sequence ID" value="NOJ76322.1"/>
    <property type="molecule type" value="Genomic_DNA"/>
</dbReference>
<dbReference type="Pfam" id="PF12725">
    <property type="entry name" value="DUF3810"/>
    <property type="match status" value="1"/>
</dbReference>
<feature type="transmembrane region" description="Helical" evidence="1">
    <location>
        <begin position="9"/>
        <end position="28"/>
    </location>
</feature>
<organism evidence="2 3">
    <name type="scientific">Empedobacter stercoris</name>
    <dbReference type="NCBI Taxonomy" id="1628248"/>
    <lineage>
        <taxon>Bacteria</taxon>
        <taxon>Pseudomonadati</taxon>
        <taxon>Bacteroidota</taxon>
        <taxon>Flavobacteriia</taxon>
        <taxon>Flavobacteriales</taxon>
        <taxon>Weeksellaceae</taxon>
        <taxon>Empedobacter</taxon>
    </lineage>
</organism>